<keyword evidence="7" id="KW-0249">Electron transport</keyword>
<dbReference type="Gene3D" id="3.40.50.80">
    <property type="entry name" value="Nucleotide-binding domain of ferredoxin-NADP reductase (FNR) module"/>
    <property type="match status" value="1"/>
</dbReference>
<dbReference type="InterPro" id="IPR039261">
    <property type="entry name" value="FNR_nucleotide-bd"/>
</dbReference>
<dbReference type="PROSITE" id="PS51384">
    <property type="entry name" value="FAD_FR"/>
    <property type="match status" value="1"/>
</dbReference>
<dbReference type="InterPro" id="IPR013130">
    <property type="entry name" value="Fe3_Rdtase_TM_dom"/>
</dbReference>
<evidence type="ECO:0000256" key="11">
    <source>
        <dbReference type="ARBA" id="ARBA00023136"/>
    </source>
</evidence>
<feature type="domain" description="FAD-binding FR-type" evidence="14">
    <location>
        <begin position="268"/>
        <end position="392"/>
    </location>
</feature>
<dbReference type="InterPro" id="IPR051410">
    <property type="entry name" value="Ferric/Cupric_Reductase"/>
</dbReference>
<evidence type="ECO:0000256" key="6">
    <source>
        <dbReference type="ARBA" id="ARBA00022692"/>
    </source>
</evidence>
<dbReference type="GO" id="GO:0015677">
    <property type="term" value="P:copper ion import"/>
    <property type="evidence" value="ECO:0007669"/>
    <property type="project" value="TreeGrafter"/>
</dbReference>
<evidence type="ECO:0000256" key="5">
    <source>
        <dbReference type="ARBA" id="ARBA00022475"/>
    </source>
</evidence>
<dbReference type="SFLD" id="SFLDG01168">
    <property type="entry name" value="Ferric_reductase_subgroup_(FRE"/>
    <property type="match status" value="1"/>
</dbReference>
<dbReference type="InterPro" id="IPR017938">
    <property type="entry name" value="Riboflavin_synthase-like_b-brl"/>
</dbReference>
<dbReference type="InterPro" id="IPR017927">
    <property type="entry name" value="FAD-bd_FR_type"/>
</dbReference>
<dbReference type="Pfam" id="PF08022">
    <property type="entry name" value="FAD_binding_8"/>
    <property type="match status" value="1"/>
</dbReference>
<dbReference type="GO" id="GO:0006826">
    <property type="term" value="P:iron ion transport"/>
    <property type="evidence" value="ECO:0007669"/>
    <property type="project" value="TreeGrafter"/>
</dbReference>
<feature type="transmembrane region" description="Helical" evidence="13">
    <location>
        <begin position="205"/>
        <end position="226"/>
    </location>
</feature>
<dbReference type="EMBL" id="MCFA01000050">
    <property type="protein sequence ID" value="ORY12548.1"/>
    <property type="molecule type" value="Genomic_DNA"/>
</dbReference>
<comment type="similarity">
    <text evidence="2">Belongs to the ferric reductase (FRE) family.</text>
</comment>
<gene>
    <name evidence="15" type="ORF">BCR34DRAFT_482512</name>
</gene>
<dbReference type="PANTHER" id="PTHR32361:SF28">
    <property type="entry name" value="FRP1P"/>
    <property type="match status" value="1"/>
</dbReference>
<dbReference type="Proteomes" id="UP000193144">
    <property type="component" value="Unassembled WGS sequence"/>
</dbReference>
<organism evidence="15 16">
    <name type="scientific">Clohesyomyces aquaticus</name>
    <dbReference type="NCBI Taxonomy" id="1231657"/>
    <lineage>
        <taxon>Eukaryota</taxon>
        <taxon>Fungi</taxon>
        <taxon>Dikarya</taxon>
        <taxon>Ascomycota</taxon>
        <taxon>Pezizomycotina</taxon>
        <taxon>Dothideomycetes</taxon>
        <taxon>Pleosporomycetidae</taxon>
        <taxon>Pleosporales</taxon>
        <taxon>Lindgomycetaceae</taxon>
        <taxon>Clohesyomyces</taxon>
    </lineage>
</organism>
<evidence type="ECO:0000256" key="10">
    <source>
        <dbReference type="ARBA" id="ARBA00023065"/>
    </source>
</evidence>
<comment type="catalytic activity">
    <reaction evidence="12">
        <text>2 a Fe(II)-siderophore + NADP(+) + H(+) = 2 a Fe(III)-siderophore + NADPH</text>
        <dbReference type="Rhea" id="RHEA:28795"/>
        <dbReference type="Rhea" id="RHEA-COMP:11342"/>
        <dbReference type="Rhea" id="RHEA-COMP:11344"/>
        <dbReference type="ChEBI" id="CHEBI:15378"/>
        <dbReference type="ChEBI" id="CHEBI:29033"/>
        <dbReference type="ChEBI" id="CHEBI:29034"/>
        <dbReference type="ChEBI" id="CHEBI:57783"/>
        <dbReference type="ChEBI" id="CHEBI:58349"/>
        <dbReference type="EC" id="1.16.1.9"/>
    </reaction>
</comment>
<evidence type="ECO:0000256" key="1">
    <source>
        <dbReference type="ARBA" id="ARBA00004651"/>
    </source>
</evidence>
<evidence type="ECO:0000256" key="4">
    <source>
        <dbReference type="ARBA" id="ARBA00022448"/>
    </source>
</evidence>
<protein>
    <recommendedName>
        <fullName evidence="3">ferric-chelate reductase (NADPH)</fullName>
        <ecNumber evidence="3">1.16.1.9</ecNumber>
    </recommendedName>
</protein>
<keyword evidence="8 13" id="KW-1133">Transmembrane helix</keyword>
<keyword evidence="6 13" id="KW-0812">Transmembrane</keyword>
<sequence>MAFGYGFPNLNDDQKHARRVLLDFYPQVAQWSALAVFALFQFAFLFSWLTCRGLAYERPRSPSFSKRTERTWLKASQQSWDKLLWWMKKPVFPNWGTTGEWVGGGVWTTWLLYLSFAQTGNDYMHLTKRFGIIGASQLPLHYLLALRSPYSPIQYLTRLSHEQLKAPHQALGRIIYLFFLLHVAFYLNGFVQLGFLAKRIKDKDVILGLLSISLFTILSTTSLEPLRRWNYRVFFTTHVLIASTVLVPLYFHVSHIRPYILETIAVFLLHQILRILSTKIFPGTITLLPGTQLVQIRIPLSSSSTALKWKPGQHVYLRHPSPSTSLFRLQNNPFTIASLPAKDKQLLLIARTLNGTTKHLADLARSLSSRDGGIHASIPLTLEGPYGASSHVPNLVAFDRILFVAGGVGATFVVPVWRSVVEESGSGDAAASSVVNRVRFIWAVRKLAETRWVFPESASISTSGSEMHATTAPVEIFVSRPSGADLQVNANGDADDIELAEHDQLLGFEEQMHSLRKGVVVHSGRPKMDRIIEEVFGKGLRVAVLVCGPRGLVEEVRERVGWWVGRGAEVWVHEEVFGW</sequence>
<keyword evidence="9" id="KW-0560">Oxidoreductase</keyword>
<evidence type="ECO:0000256" key="7">
    <source>
        <dbReference type="ARBA" id="ARBA00022982"/>
    </source>
</evidence>
<reference evidence="15 16" key="1">
    <citation type="submission" date="2016-07" db="EMBL/GenBank/DDBJ databases">
        <title>Pervasive Adenine N6-methylation of Active Genes in Fungi.</title>
        <authorList>
            <consortium name="DOE Joint Genome Institute"/>
            <person name="Mondo S.J."/>
            <person name="Dannebaum R.O."/>
            <person name="Kuo R.C."/>
            <person name="Labutti K."/>
            <person name="Haridas S."/>
            <person name="Kuo A."/>
            <person name="Salamov A."/>
            <person name="Ahrendt S.R."/>
            <person name="Lipzen A."/>
            <person name="Sullivan W."/>
            <person name="Andreopoulos W.B."/>
            <person name="Clum A."/>
            <person name="Lindquist E."/>
            <person name="Daum C."/>
            <person name="Ramamoorthy G.K."/>
            <person name="Gryganskyi A."/>
            <person name="Culley D."/>
            <person name="Magnuson J.K."/>
            <person name="James T.Y."/>
            <person name="O'Malley M.A."/>
            <person name="Stajich J.E."/>
            <person name="Spatafora J.W."/>
            <person name="Visel A."/>
            <person name="Grigoriev I.V."/>
        </authorList>
    </citation>
    <scope>NUCLEOTIDE SEQUENCE [LARGE SCALE GENOMIC DNA]</scope>
    <source>
        <strain evidence="15 16">CBS 115471</strain>
    </source>
</reference>
<keyword evidence="5" id="KW-1003">Cell membrane</keyword>
<dbReference type="SUPFAM" id="SSF52343">
    <property type="entry name" value="Ferredoxin reductase-like, C-terminal NADP-linked domain"/>
    <property type="match status" value="1"/>
</dbReference>
<evidence type="ECO:0000313" key="16">
    <source>
        <dbReference type="Proteomes" id="UP000193144"/>
    </source>
</evidence>
<dbReference type="CDD" id="cd06186">
    <property type="entry name" value="NOX_Duox_like_FAD_NADP"/>
    <property type="match status" value="1"/>
</dbReference>
<dbReference type="STRING" id="1231657.A0A1Y1ZQN7"/>
<keyword evidence="4" id="KW-0813">Transport</keyword>
<keyword evidence="10" id="KW-0406">Ion transport</keyword>
<evidence type="ECO:0000256" key="13">
    <source>
        <dbReference type="SAM" id="Phobius"/>
    </source>
</evidence>
<feature type="transmembrane region" description="Helical" evidence="13">
    <location>
        <begin position="174"/>
        <end position="193"/>
    </location>
</feature>
<dbReference type="SFLD" id="SFLDS00052">
    <property type="entry name" value="Ferric_Reductase_Domain"/>
    <property type="match status" value="1"/>
</dbReference>
<dbReference type="GO" id="GO:0005886">
    <property type="term" value="C:plasma membrane"/>
    <property type="evidence" value="ECO:0007669"/>
    <property type="project" value="UniProtKB-SubCell"/>
</dbReference>
<evidence type="ECO:0000256" key="2">
    <source>
        <dbReference type="ARBA" id="ARBA00006278"/>
    </source>
</evidence>
<dbReference type="EC" id="1.16.1.9" evidence="3"/>
<evidence type="ECO:0000259" key="14">
    <source>
        <dbReference type="PROSITE" id="PS51384"/>
    </source>
</evidence>
<accession>A0A1Y1ZQN7</accession>
<dbReference type="PANTHER" id="PTHR32361">
    <property type="entry name" value="FERRIC/CUPRIC REDUCTASE TRANSMEMBRANE COMPONENT"/>
    <property type="match status" value="1"/>
</dbReference>
<dbReference type="SUPFAM" id="SSF63380">
    <property type="entry name" value="Riboflavin synthase domain-like"/>
    <property type="match status" value="1"/>
</dbReference>
<dbReference type="AlphaFoldDB" id="A0A1Y1ZQN7"/>
<dbReference type="OrthoDB" id="10006946at2759"/>
<dbReference type="Pfam" id="PF01794">
    <property type="entry name" value="Ferric_reduct"/>
    <property type="match status" value="1"/>
</dbReference>
<dbReference type="GO" id="GO:0052851">
    <property type="term" value="F:ferric-chelate reductase (NADPH) activity"/>
    <property type="evidence" value="ECO:0007669"/>
    <property type="project" value="UniProtKB-EC"/>
</dbReference>
<evidence type="ECO:0000256" key="12">
    <source>
        <dbReference type="ARBA" id="ARBA00048483"/>
    </source>
</evidence>
<evidence type="ECO:0000256" key="3">
    <source>
        <dbReference type="ARBA" id="ARBA00012668"/>
    </source>
</evidence>
<dbReference type="GO" id="GO:0006879">
    <property type="term" value="P:intracellular iron ion homeostasis"/>
    <property type="evidence" value="ECO:0007669"/>
    <property type="project" value="TreeGrafter"/>
</dbReference>
<feature type="transmembrane region" description="Helical" evidence="13">
    <location>
        <begin position="28"/>
        <end position="51"/>
    </location>
</feature>
<dbReference type="InterPro" id="IPR013112">
    <property type="entry name" value="FAD-bd_8"/>
</dbReference>
<comment type="subcellular location">
    <subcellularLocation>
        <location evidence="1">Cell membrane</location>
        <topology evidence="1">Multi-pass membrane protein</topology>
    </subcellularLocation>
</comment>
<evidence type="ECO:0000313" key="15">
    <source>
        <dbReference type="EMBL" id="ORY12548.1"/>
    </source>
</evidence>
<keyword evidence="11 13" id="KW-0472">Membrane</keyword>
<evidence type="ECO:0000256" key="9">
    <source>
        <dbReference type="ARBA" id="ARBA00023002"/>
    </source>
</evidence>
<feature type="transmembrane region" description="Helical" evidence="13">
    <location>
        <begin position="233"/>
        <end position="253"/>
    </location>
</feature>
<name>A0A1Y1ZQN7_9PLEO</name>
<keyword evidence="16" id="KW-1185">Reference proteome</keyword>
<dbReference type="Pfam" id="PF08030">
    <property type="entry name" value="NAD_binding_6"/>
    <property type="match status" value="1"/>
</dbReference>
<dbReference type="InterPro" id="IPR013121">
    <property type="entry name" value="Fe_red_NAD-bd_6"/>
</dbReference>
<comment type="caution">
    <text evidence="15">The sequence shown here is derived from an EMBL/GenBank/DDBJ whole genome shotgun (WGS) entry which is preliminary data.</text>
</comment>
<evidence type="ECO:0000256" key="8">
    <source>
        <dbReference type="ARBA" id="ARBA00022989"/>
    </source>
</evidence>
<proteinExistence type="inferred from homology"/>